<keyword evidence="2" id="KW-1185">Reference proteome</keyword>
<name>A0AAV4T7U2_CAEEX</name>
<sequence length="98" mass="10776">MTAHQGPAADEQFQALCGPDCVRHSLLGCFPPAGVFSHNQKVFNETAVPSGHGFHLQVRAIGICEAIRLADIRDWSELNKEMNSGGFVIDVHHLRLEQ</sequence>
<evidence type="ECO:0000313" key="1">
    <source>
        <dbReference type="EMBL" id="GIY42259.1"/>
    </source>
</evidence>
<organism evidence="1 2">
    <name type="scientific">Caerostris extrusa</name>
    <name type="common">Bark spider</name>
    <name type="synonym">Caerostris bankana</name>
    <dbReference type="NCBI Taxonomy" id="172846"/>
    <lineage>
        <taxon>Eukaryota</taxon>
        <taxon>Metazoa</taxon>
        <taxon>Ecdysozoa</taxon>
        <taxon>Arthropoda</taxon>
        <taxon>Chelicerata</taxon>
        <taxon>Arachnida</taxon>
        <taxon>Araneae</taxon>
        <taxon>Araneomorphae</taxon>
        <taxon>Entelegynae</taxon>
        <taxon>Araneoidea</taxon>
        <taxon>Araneidae</taxon>
        <taxon>Caerostris</taxon>
    </lineage>
</organism>
<comment type="caution">
    <text evidence="1">The sequence shown here is derived from an EMBL/GenBank/DDBJ whole genome shotgun (WGS) entry which is preliminary data.</text>
</comment>
<protein>
    <submittedName>
        <fullName evidence="1">Uncharacterized protein</fullName>
    </submittedName>
</protein>
<dbReference type="Proteomes" id="UP001054945">
    <property type="component" value="Unassembled WGS sequence"/>
</dbReference>
<accession>A0AAV4T7U2</accession>
<dbReference type="AlphaFoldDB" id="A0AAV4T7U2"/>
<evidence type="ECO:0000313" key="2">
    <source>
        <dbReference type="Proteomes" id="UP001054945"/>
    </source>
</evidence>
<dbReference type="EMBL" id="BPLR01010826">
    <property type="protein sequence ID" value="GIY42259.1"/>
    <property type="molecule type" value="Genomic_DNA"/>
</dbReference>
<proteinExistence type="predicted"/>
<gene>
    <name evidence="1" type="ORF">CEXT_699591</name>
</gene>
<reference evidence="1 2" key="1">
    <citation type="submission" date="2021-06" db="EMBL/GenBank/DDBJ databases">
        <title>Caerostris extrusa draft genome.</title>
        <authorList>
            <person name="Kono N."/>
            <person name="Arakawa K."/>
        </authorList>
    </citation>
    <scope>NUCLEOTIDE SEQUENCE [LARGE SCALE GENOMIC DNA]</scope>
</reference>